<dbReference type="OrthoDB" id="6509636at2759"/>
<gene>
    <name evidence="3" type="ORF">SAMD00023353_3200160</name>
</gene>
<dbReference type="SUPFAM" id="SSF56801">
    <property type="entry name" value="Acetyl-CoA synthetase-like"/>
    <property type="match status" value="1"/>
</dbReference>
<dbReference type="Pfam" id="PF13193">
    <property type="entry name" value="AMP-binding_C"/>
    <property type="match status" value="1"/>
</dbReference>
<feature type="domain" description="AMP-dependent synthetase/ligase" evidence="1">
    <location>
        <begin position="82"/>
        <end position="439"/>
    </location>
</feature>
<dbReference type="Pfam" id="PF00501">
    <property type="entry name" value="AMP-binding"/>
    <property type="match status" value="1"/>
</dbReference>
<dbReference type="PANTHER" id="PTHR24096:SF422">
    <property type="entry name" value="BCDNA.GH02901"/>
    <property type="match status" value="1"/>
</dbReference>
<dbReference type="GO" id="GO:0016405">
    <property type="term" value="F:CoA-ligase activity"/>
    <property type="evidence" value="ECO:0007669"/>
    <property type="project" value="TreeGrafter"/>
</dbReference>
<dbReference type="InterPro" id="IPR000873">
    <property type="entry name" value="AMP-dep_synth/lig_dom"/>
</dbReference>
<dbReference type="CDD" id="cd05911">
    <property type="entry name" value="Firefly_Luc_like"/>
    <property type="match status" value="1"/>
</dbReference>
<dbReference type="STRING" id="77044.A0A1W2TIH4"/>
<sequence>MSNWYRYFTPPRHAFDPNSTTLIEDTTPADSPTMPIFKSQHPDIFFPEDITIWEWLFEESSKSCPLNKYPEHQLAGYVDAITKERVSWKDVKEAATYISTTLAREYGLREGDTVSLFSRNTIWYPVMLFASMRVGGIVSGASPAYNVEEMTYALRVAKAKFIATHPTSIDIAAEAARKVGIPKKHIFLLEGQLEGYTTIKTLIERGRAYGDSNQIPYTKLPPGKTNKDVCALLSFSSGTTGLPKAVMIAHHNVIAQSLQMEQITTQDHKKVLGVLPMFHITGLVHSMHFPLVVNAEVVMIPAFSMETMLATIVEYQIPEILLVPPILIRLVRDPIVDRYDLRCVRRIASGAAPVSEEILQLLKAKFPGSGFKQGYGMTESCSCITAHPPWAYGYENAHKVGTIMAGTEVKLIKEDGTEAGVGEPGEILARGPQVVMGYLNNEKATRETFDADGFLHTGDQGVIDAEGFITITDRIKELVKVKGIGVAPAELEDLLLGHAAVEDCAVLAIQDDRAGERPKAFVVLKQGRAPNDATGLEIIAYVEKNKVRHKWIKEIEFVNEIPKSPSGKILRRTLRDRAKQGVRGVVVTAKETRAKL</sequence>
<keyword evidence="3" id="KW-0436">Ligase</keyword>
<evidence type="ECO:0000313" key="4">
    <source>
        <dbReference type="Proteomes" id="UP000054516"/>
    </source>
</evidence>
<evidence type="ECO:0000313" key="3">
    <source>
        <dbReference type="EMBL" id="GAP87978.1"/>
    </source>
</evidence>
<dbReference type="EMBL" id="DF977477">
    <property type="protein sequence ID" value="GAP87978.1"/>
    <property type="molecule type" value="Genomic_DNA"/>
</dbReference>
<name>A0A1W2TIH4_ROSNE</name>
<dbReference type="Proteomes" id="UP000054516">
    <property type="component" value="Unassembled WGS sequence"/>
</dbReference>
<protein>
    <submittedName>
        <fullName evidence="3">Putative 4-coumarate-ligase 2</fullName>
    </submittedName>
</protein>
<evidence type="ECO:0000259" key="2">
    <source>
        <dbReference type="Pfam" id="PF13193"/>
    </source>
</evidence>
<dbReference type="InterPro" id="IPR042099">
    <property type="entry name" value="ANL_N_sf"/>
</dbReference>
<dbReference type="AlphaFoldDB" id="A0A1W2TIH4"/>
<dbReference type="OMA" id="RVAAYKY"/>
<dbReference type="PANTHER" id="PTHR24096">
    <property type="entry name" value="LONG-CHAIN-FATTY-ACID--COA LIGASE"/>
    <property type="match status" value="1"/>
</dbReference>
<proteinExistence type="predicted"/>
<organism evidence="3">
    <name type="scientific">Rosellinia necatrix</name>
    <name type="common">White root-rot fungus</name>
    <dbReference type="NCBI Taxonomy" id="77044"/>
    <lineage>
        <taxon>Eukaryota</taxon>
        <taxon>Fungi</taxon>
        <taxon>Dikarya</taxon>
        <taxon>Ascomycota</taxon>
        <taxon>Pezizomycotina</taxon>
        <taxon>Sordariomycetes</taxon>
        <taxon>Xylariomycetidae</taxon>
        <taxon>Xylariales</taxon>
        <taxon>Xylariaceae</taxon>
        <taxon>Rosellinia</taxon>
    </lineage>
</organism>
<reference evidence="3" key="1">
    <citation type="submission" date="2016-03" db="EMBL/GenBank/DDBJ databases">
        <title>Draft genome sequence of Rosellinia necatrix.</title>
        <authorList>
            <person name="Kanematsu S."/>
        </authorList>
    </citation>
    <scope>NUCLEOTIDE SEQUENCE [LARGE SCALE GENOMIC DNA]</scope>
    <source>
        <strain evidence="3">W97</strain>
    </source>
</reference>
<keyword evidence="4" id="KW-1185">Reference proteome</keyword>
<evidence type="ECO:0000259" key="1">
    <source>
        <dbReference type="Pfam" id="PF00501"/>
    </source>
</evidence>
<dbReference type="PROSITE" id="PS00455">
    <property type="entry name" value="AMP_BINDING"/>
    <property type="match status" value="1"/>
</dbReference>
<dbReference type="Gene3D" id="3.30.300.30">
    <property type="match status" value="1"/>
</dbReference>
<dbReference type="InterPro" id="IPR020845">
    <property type="entry name" value="AMP-binding_CS"/>
</dbReference>
<dbReference type="InterPro" id="IPR045851">
    <property type="entry name" value="AMP-bd_C_sf"/>
</dbReference>
<dbReference type="Gene3D" id="3.40.50.12780">
    <property type="entry name" value="N-terminal domain of ligase-like"/>
    <property type="match status" value="1"/>
</dbReference>
<dbReference type="InterPro" id="IPR025110">
    <property type="entry name" value="AMP-bd_C"/>
</dbReference>
<feature type="domain" description="AMP-binding enzyme C-terminal" evidence="2">
    <location>
        <begin position="490"/>
        <end position="568"/>
    </location>
</feature>
<accession>A0A1W2TIH4</accession>